<keyword evidence="3" id="KW-1185">Reference proteome</keyword>
<dbReference type="RefSeq" id="WP_101009895.1">
    <property type="nucleotide sequence ID" value="NZ_FRFC01000003.1"/>
</dbReference>
<feature type="transmembrane region" description="Helical" evidence="1">
    <location>
        <begin position="39"/>
        <end position="58"/>
    </location>
</feature>
<sequence>MSTRTKYITLALLILIPSFVNLGVPIYNRDDPELFGLPFFYWFQTIWLFACTGFYFAYSRITEKKS</sequence>
<keyword evidence="1" id="KW-1133">Transmembrane helix</keyword>
<gene>
    <name evidence="2" type="ORF">NSIN_20847</name>
</gene>
<evidence type="ECO:0000313" key="2">
    <source>
        <dbReference type="EMBL" id="SHO45994.1"/>
    </source>
</evidence>
<dbReference type="EMBL" id="FRFC01000003">
    <property type="protein sequence ID" value="SHO45994.1"/>
    <property type="molecule type" value="Genomic_DNA"/>
</dbReference>
<organism evidence="2 3">
    <name type="scientific">Nitrosotalea sinensis</name>
    <dbReference type="NCBI Taxonomy" id="1499975"/>
    <lineage>
        <taxon>Archaea</taxon>
        <taxon>Nitrososphaerota</taxon>
        <taxon>Nitrososphaeria</taxon>
        <taxon>Nitrosotaleales</taxon>
        <taxon>Nitrosotaleaceae</taxon>
        <taxon>Nitrosotalea</taxon>
    </lineage>
</organism>
<proteinExistence type="predicted"/>
<evidence type="ECO:0000256" key="1">
    <source>
        <dbReference type="SAM" id="Phobius"/>
    </source>
</evidence>
<dbReference type="Proteomes" id="UP000232412">
    <property type="component" value="Unassembled WGS sequence"/>
</dbReference>
<evidence type="ECO:0000313" key="3">
    <source>
        <dbReference type="Proteomes" id="UP000232412"/>
    </source>
</evidence>
<name>A0A2H1EH20_9ARCH</name>
<keyword evidence="1" id="KW-0812">Transmembrane</keyword>
<dbReference type="OrthoDB" id="8235at2157"/>
<dbReference type="Pfam" id="PF11755">
    <property type="entry name" value="DUF3311"/>
    <property type="match status" value="1"/>
</dbReference>
<protein>
    <recommendedName>
        <fullName evidence="4">DUF3311 domain-containing protein</fullName>
    </recommendedName>
</protein>
<dbReference type="AlphaFoldDB" id="A0A2H1EH20"/>
<reference evidence="3" key="1">
    <citation type="submission" date="2016-12" db="EMBL/GenBank/DDBJ databases">
        <authorList>
            <person name="Herbold C."/>
        </authorList>
    </citation>
    <scope>NUCLEOTIDE SEQUENCE [LARGE SCALE GENOMIC DNA]</scope>
</reference>
<dbReference type="InterPro" id="IPR021741">
    <property type="entry name" value="DUF3311"/>
</dbReference>
<feature type="transmembrane region" description="Helical" evidence="1">
    <location>
        <begin position="7"/>
        <end position="27"/>
    </location>
</feature>
<keyword evidence="1" id="KW-0472">Membrane</keyword>
<evidence type="ECO:0008006" key="4">
    <source>
        <dbReference type="Google" id="ProtNLM"/>
    </source>
</evidence>
<accession>A0A2H1EH20</accession>